<evidence type="ECO:0000259" key="6">
    <source>
        <dbReference type="PROSITE" id="PS50072"/>
    </source>
</evidence>
<dbReference type="InterPro" id="IPR002130">
    <property type="entry name" value="Cyclophilin-type_PPIase_dom"/>
</dbReference>
<keyword evidence="3 5" id="KW-0697">Rotamase</keyword>
<comment type="function">
    <text evidence="5">PPIases accelerate the folding of proteins. It catalyzes the cis-trans isomerization of proline imidic peptide bonds in oligopeptides.</text>
</comment>
<dbReference type="PANTHER" id="PTHR11071">
    <property type="entry name" value="PEPTIDYL-PROLYL CIS-TRANS ISOMERASE"/>
    <property type="match status" value="1"/>
</dbReference>
<organism evidence="7 8">
    <name type="scientific">Arabis alpina</name>
    <name type="common">Alpine rock-cress</name>
    <dbReference type="NCBI Taxonomy" id="50452"/>
    <lineage>
        <taxon>Eukaryota</taxon>
        <taxon>Viridiplantae</taxon>
        <taxon>Streptophyta</taxon>
        <taxon>Embryophyta</taxon>
        <taxon>Tracheophyta</taxon>
        <taxon>Spermatophyta</taxon>
        <taxon>Magnoliopsida</taxon>
        <taxon>eudicotyledons</taxon>
        <taxon>Gunneridae</taxon>
        <taxon>Pentapetalae</taxon>
        <taxon>rosids</taxon>
        <taxon>malvids</taxon>
        <taxon>Brassicales</taxon>
        <taxon>Brassicaceae</taxon>
        <taxon>Arabideae</taxon>
        <taxon>Arabis</taxon>
    </lineage>
</organism>
<dbReference type="Gene3D" id="2.40.100.10">
    <property type="entry name" value="Cyclophilin-like"/>
    <property type="match status" value="1"/>
</dbReference>
<dbReference type="SUPFAM" id="SSF50891">
    <property type="entry name" value="Cyclophilin-like"/>
    <property type="match status" value="1"/>
</dbReference>
<feature type="domain" description="PPIase cyclophilin-type" evidence="6">
    <location>
        <begin position="1"/>
        <end position="162"/>
    </location>
</feature>
<protein>
    <recommendedName>
        <fullName evidence="5">Peptidyl-prolyl cis-trans isomerase</fullName>
        <shortName evidence="5">PPIase</shortName>
        <ecNumber evidence="5">5.2.1.8</ecNumber>
    </recommendedName>
</protein>
<evidence type="ECO:0000256" key="4">
    <source>
        <dbReference type="ARBA" id="ARBA00023235"/>
    </source>
</evidence>
<proteinExistence type="inferred from homology"/>
<evidence type="ECO:0000256" key="3">
    <source>
        <dbReference type="ARBA" id="ARBA00023110"/>
    </source>
</evidence>
<dbReference type="GO" id="GO:0016018">
    <property type="term" value="F:cyclosporin A binding"/>
    <property type="evidence" value="ECO:0007669"/>
    <property type="project" value="TreeGrafter"/>
</dbReference>
<gene>
    <name evidence="7" type="ordered locus">AALP_Aa7g143700</name>
</gene>
<dbReference type="EMBL" id="CM002875">
    <property type="protein sequence ID" value="KFK29510.1"/>
    <property type="molecule type" value="Genomic_DNA"/>
</dbReference>
<sequence length="233" mass="25793">MTVNDVSVGRIVMELFADTTKMTAENFRALCTGEEGIGEHGKPLHFKGSKFHRIVPDLVWTGGDFFNGNGIGDESIYSHVFPDENFFKSHDHPGILSMLTDGPDRNGSQFQILMTSYSDLDGLFVVFGQVVEGLDRLKHIESMVGNQNGIPSYPVIIADCGQIVDSEGLDVYESEGLGSVPTKEVTLRKLRDELRAAHKKIYELEKELVEKAMSHQNGRSDVSSLVDLMDTIL</sequence>
<keyword evidence="4 5" id="KW-0413">Isomerase</keyword>
<evidence type="ECO:0000256" key="1">
    <source>
        <dbReference type="ARBA" id="ARBA00000971"/>
    </source>
</evidence>
<dbReference type="AlphaFoldDB" id="A0A087GI08"/>
<dbReference type="eggNOG" id="KOG0865">
    <property type="taxonomic scope" value="Eukaryota"/>
</dbReference>
<comment type="catalytic activity">
    <reaction evidence="1 5">
        <text>[protein]-peptidylproline (omega=180) = [protein]-peptidylproline (omega=0)</text>
        <dbReference type="Rhea" id="RHEA:16237"/>
        <dbReference type="Rhea" id="RHEA-COMP:10747"/>
        <dbReference type="Rhea" id="RHEA-COMP:10748"/>
        <dbReference type="ChEBI" id="CHEBI:83833"/>
        <dbReference type="ChEBI" id="CHEBI:83834"/>
        <dbReference type="EC" id="5.2.1.8"/>
    </reaction>
</comment>
<evidence type="ECO:0000256" key="2">
    <source>
        <dbReference type="ARBA" id="ARBA00007365"/>
    </source>
</evidence>
<evidence type="ECO:0000313" key="7">
    <source>
        <dbReference type="EMBL" id="KFK29510.1"/>
    </source>
</evidence>
<reference evidence="8" key="1">
    <citation type="journal article" date="2015" name="Nat. Plants">
        <title>Genome expansion of Arabis alpina linked with retrotransposition and reduced symmetric DNA methylation.</title>
        <authorList>
            <person name="Willing E.M."/>
            <person name="Rawat V."/>
            <person name="Mandakova T."/>
            <person name="Maumus F."/>
            <person name="James G.V."/>
            <person name="Nordstroem K.J."/>
            <person name="Becker C."/>
            <person name="Warthmann N."/>
            <person name="Chica C."/>
            <person name="Szarzynska B."/>
            <person name="Zytnicki M."/>
            <person name="Albani M.C."/>
            <person name="Kiefer C."/>
            <person name="Bergonzi S."/>
            <person name="Castaings L."/>
            <person name="Mateos J.L."/>
            <person name="Berns M.C."/>
            <person name="Bujdoso N."/>
            <person name="Piofczyk T."/>
            <person name="de Lorenzo L."/>
            <person name="Barrero-Sicilia C."/>
            <person name="Mateos I."/>
            <person name="Piednoel M."/>
            <person name="Hagmann J."/>
            <person name="Chen-Min-Tao R."/>
            <person name="Iglesias-Fernandez R."/>
            <person name="Schuster S.C."/>
            <person name="Alonso-Blanco C."/>
            <person name="Roudier F."/>
            <person name="Carbonero P."/>
            <person name="Paz-Ares J."/>
            <person name="Davis S.J."/>
            <person name="Pecinka A."/>
            <person name="Quesneville H."/>
            <person name="Colot V."/>
            <person name="Lysak M.A."/>
            <person name="Weigel D."/>
            <person name="Coupland G."/>
            <person name="Schneeberger K."/>
        </authorList>
    </citation>
    <scope>NUCLEOTIDE SEQUENCE [LARGE SCALE GENOMIC DNA]</scope>
    <source>
        <strain evidence="8">cv. Pajares</strain>
    </source>
</reference>
<dbReference type="GO" id="GO:0003755">
    <property type="term" value="F:peptidyl-prolyl cis-trans isomerase activity"/>
    <property type="evidence" value="ECO:0007669"/>
    <property type="project" value="UniProtKB-UniRule"/>
</dbReference>
<dbReference type="InterPro" id="IPR029000">
    <property type="entry name" value="Cyclophilin-like_dom_sf"/>
</dbReference>
<dbReference type="Gramene" id="KFK29510">
    <property type="protein sequence ID" value="KFK29510"/>
    <property type="gene ID" value="AALP_AA7G143700"/>
</dbReference>
<dbReference type="FunFam" id="2.40.100.10:FF:000025">
    <property type="entry name" value="Peptidyl-prolyl cis-trans isomerase CYP19-2"/>
    <property type="match status" value="1"/>
</dbReference>
<accession>A0A087GI08</accession>
<dbReference type="Proteomes" id="UP000029120">
    <property type="component" value="Chromosome 7"/>
</dbReference>
<dbReference type="GO" id="GO:0005737">
    <property type="term" value="C:cytoplasm"/>
    <property type="evidence" value="ECO:0007669"/>
    <property type="project" value="TreeGrafter"/>
</dbReference>
<dbReference type="PROSITE" id="PS50072">
    <property type="entry name" value="CSA_PPIASE_2"/>
    <property type="match status" value="1"/>
</dbReference>
<dbReference type="GO" id="GO:0006457">
    <property type="term" value="P:protein folding"/>
    <property type="evidence" value="ECO:0007669"/>
    <property type="project" value="TreeGrafter"/>
</dbReference>
<dbReference type="OrthoDB" id="407558at2759"/>
<dbReference type="PANTHER" id="PTHR11071:SF552">
    <property type="entry name" value="PEPTIDYL-PROLYL CIS-TRANS ISOMERASE CYP26-1"/>
    <property type="match status" value="1"/>
</dbReference>
<dbReference type="EC" id="5.2.1.8" evidence="5"/>
<evidence type="ECO:0000256" key="5">
    <source>
        <dbReference type="RuleBase" id="RU363019"/>
    </source>
</evidence>
<keyword evidence="8" id="KW-1185">Reference proteome</keyword>
<name>A0A087GI08_ARAAL</name>
<dbReference type="Pfam" id="PF00160">
    <property type="entry name" value="Pro_isomerase"/>
    <property type="match status" value="1"/>
</dbReference>
<evidence type="ECO:0000313" key="8">
    <source>
        <dbReference type="Proteomes" id="UP000029120"/>
    </source>
</evidence>
<dbReference type="PRINTS" id="PR00153">
    <property type="entry name" value="CSAPPISMRASE"/>
</dbReference>
<comment type="similarity">
    <text evidence="2 5">Belongs to the cyclophilin-type PPIase family.</text>
</comment>